<feature type="compositionally biased region" description="Polar residues" evidence="1">
    <location>
        <begin position="173"/>
        <end position="182"/>
    </location>
</feature>
<organism evidence="2 3">
    <name type="scientific">Moniliophthora roreri</name>
    <name type="common">Frosty pod rot fungus</name>
    <name type="synonym">Monilia roreri</name>
    <dbReference type="NCBI Taxonomy" id="221103"/>
    <lineage>
        <taxon>Eukaryota</taxon>
        <taxon>Fungi</taxon>
        <taxon>Dikarya</taxon>
        <taxon>Basidiomycota</taxon>
        <taxon>Agaricomycotina</taxon>
        <taxon>Agaricomycetes</taxon>
        <taxon>Agaricomycetidae</taxon>
        <taxon>Agaricales</taxon>
        <taxon>Marasmiineae</taxon>
        <taxon>Marasmiaceae</taxon>
        <taxon>Moniliophthora</taxon>
    </lineage>
</organism>
<feature type="compositionally biased region" description="Pro residues" evidence="1">
    <location>
        <begin position="103"/>
        <end position="115"/>
    </location>
</feature>
<reference evidence="2 3" key="1">
    <citation type="submission" date="2015-12" db="EMBL/GenBank/DDBJ databases">
        <title>Draft genome sequence of Moniliophthora roreri, the causal agent of frosty pod rot of cacao.</title>
        <authorList>
            <person name="Aime M.C."/>
            <person name="Diaz-Valderrama J.R."/>
            <person name="Kijpornyongpan T."/>
            <person name="Phillips-Mora W."/>
        </authorList>
    </citation>
    <scope>NUCLEOTIDE SEQUENCE [LARGE SCALE GENOMIC DNA]</scope>
    <source>
        <strain evidence="2 3">MCA 2952</strain>
    </source>
</reference>
<dbReference type="EMBL" id="LATX01002125">
    <property type="protein sequence ID" value="KTB33883.1"/>
    <property type="molecule type" value="Genomic_DNA"/>
</dbReference>
<feature type="region of interest" description="Disordered" evidence="1">
    <location>
        <begin position="43"/>
        <end position="131"/>
    </location>
</feature>
<sequence>MTAANLQLNRLVVDIAASGFMIPGQLTVPMICAPALFFPHSEPQPDYSTTSRGETSPTGGLEYPPRPSVEALEDYELVKSSRPASAPPIPIDCFDSNGFDQPEPSPSPEPRPSPVPSTAIRASAPPEPIPQTIKLRVQFSPEVEEIPITTRAQLDRTPTPPPCIPYTIPANNDPENTWTTRDWTAPEDPWDTSWTLRPNTPEQPDPPQKQRRCRNNRT</sequence>
<comment type="caution">
    <text evidence="2">The sequence shown here is derived from an EMBL/GenBank/DDBJ whole genome shotgun (WGS) entry which is preliminary data.</text>
</comment>
<feature type="compositionally biased region" description="Basic residues" evidence="1">
    <location>
        <begin position="209"/>
        <end position="218"/>
    </location>
</feature>
<dbReference type="AlphaFoldDB" id="A0A0W0FC20"/>
<evidence type="ECO:0000256" key="1">
    <source>
        <dbReference type="SAM" id="MobiDB-lite"/>
    </source>
</evidence>
<feature type="region of interest" description="Disordered" evidence="1">
    <location>
        <begin position="148"/>
        <end position="218"/>
    </location>
</feature>
<feature type="compositionally biased region" description="Polar residues" evidence="1">
    <location>
        <begin position="46"/>
        <end position="58"/>
    </location>
</feature>
<proteinExistence type="predicted"/>
<gene>
    <name evidence="2" type="ORF">WG66_13543</name>
</gene>
<protein>
    <submittedName>
        <fullName evidence="2">Uncharacterized protein</fullName>
    </submittedName>
</protein>
<evidence type="ECO:0000313" key="3">
    <source>
        <dbReference type="Proteomes" id="UP000054988"/>
    </source>
</evidence>
<evidence type="ECO:0000313" key="2">
    <source>
        <dbReference type="EMBL" id="KTB33883.1"/>
    </source>
</evidence>
<name>A0A0W0FC20_MONRR</name>
<dbReference type="Proteomes" id="UP000054988">
    <property type="component" value="Unassembled WGS sequence"/>
</dbReference>
<accession>A0A0W0FC20</accession>